<proteinExistence type="predicted"/>
<evidence type="ECO:0000313" key="2">
    <source>
        <dbReference type="Proteomes" id="UP000323144"/>
    </source>
</evidence>
<keyword evidence="2" id="KW-1185">Reference proteome</keyword>
<dbReference type="AlphaFoldDB" id="A0A5B9Y764"/>
<accession>A0A5B9Y764</accession>
<organism evidence="1 2">
    <name type="scientific">Spiroplasma chinense</name>
    <dbReference type="NCBI Taxonomy" id="216932"/>
    <lineage>
        <taxon>Bacteria</taxon>
        <taxon>Bacillati</taxon>
        <taxon>Mycoplasmatota</taxon>
        <taxon>Mollicutes</taxon>
        <taxon>Entomoplasmatales</taxon>
        <taxon>Spiroplasmataceae</taxon>
        <taxon>Spiroplasma</taxon>
    </lineage>
</organism>
<gene>
    <name evidence="1" type="ORF">SCHIN_v1c07470</name>
</gene>
<dbReference type="EMBL" id="CP043026">
    <property type="protein sequence ID" value="QEH61942.1"/>
    <property type="molecule type" value="Genomic_DNA"/>
</dbReference>
<dbReference type="Proteomes" id="UP000323144">
    <property type="component" value="Chromosome"/>
</dbReference>
<dbReference type="RefSeq" id="WP_166508318.1">
    <property type="nucleotide sequence ID" value="NZ_CP043026.1"/>
</dbReference>
<sequence>MKEQLSKVTSSAFAGSKINILLSENDKHISYTKVENEYEIIDKSIMLFSSIPNSRIRYFLYEMNNTVFFNIKALENLGFHKDALNLLEQKHFKNTTFDTLEKVGFFRDDISKDIYISETNTLLVGSKGPKFWWEWLTFSWSLFLSYRYVNALYSNKHKDKLTENLNILHEVIAQIPGFGIQKEFVIKVIDNLMKVKKAKIKWFNTNRGVMIKFRKTNIKNINRSRINLKKYK</sequence>
<protein>
    <submittedName>
        <fullName evidence="1">Uncharacterized protein</fullName>
    </submittedName>
</protein>
<evidence type="ECO:0000313" key="1">
    <source>
        <dbReference type="EMBL" id="QEH61942.1"/>
    </source>
</evidence>
<dbReference type="KEGG" id="schi:SCHIN_v1c07470"/>
<name>A0A5B9Y764_9MOLU</name>
<reference evidence="1 2" key="1">
    <citation type="submission" date="2019-08" db="EMBL/GenBank/DDBJ databases">
        <title>Complete genome sequence of Spiroplasma chinense CCH (DSM 19755).</title>
        <authorList>
            <person name="Shen H.-Y."/>
            <person name="Lin Y.-C."/>
            <person name="Chou L."/>
            <person name="Kuo C.-H."/>
        </authorList>
    </citation>
    <scope>NUCLEOTIDE SEQUENCE [LARGE SCALE GENOMIC DNA]</scope>
    <source>
        <strain evidence="1 2">CCH</strain>
    </source>
</reference>